<dbReference type="RefSeq" id="XP_018102169.1">
    <property type="nucleotide sequence ID" value="XM_018246680.2"/>
</dbReference>
<dbReference type="OrthoDB" id="5955317at2759"/>
<organism evidence="6 7">
    <name type="scientific">Xenopus laevis</name>
    <name type="common">African clawed frog</name>
    <dbReference type="NCBI Taxonomy" id="8355"/>
    <lineage>
        <taxon>Eukaryota</taxon>
        <taxon>Metazoa</taxon>
        <taxon>Chordata</taxon>
        <taxon>Craniata</taxon>
        <taxon>Vertebrata</taxon>
        <taxon>Euteleostomi</taxon>
        <taxon>Amphibia</taxon>
        <taxon>Batrachia</taxon>
        <taxon>Anura</taxon>
        <taxon>Pipoidea</taxon>
        <taxon>Pipidae</taxon>
        <taxon>Xenopodinae</taxon>
        <taxon>Xenopus</taxon>
        <taxon>Xenopus</taxon>
    </lineage>
</organism>
<dbReference type="OMA" id="RFKSKCC"/>
<dbReference type="STRING" id="8355.A0A1L8HF90"/>
<dbReference type="CTD" id="108708209"/>
<evidence type="ECO:0000256" key="4">
    <source>
        <dbReference type="ARBA" id="ARBA00022989"/>
    </source>
</evidence>
<protein>
    <submittedName>
        <fullName evidence="7">Transmembrane protein 183 isoform X1</fullName>
    </submittedName>
</protein>
<dbReference type="PaxDb" id="8355-A0A1L8HF90"/>
<evidence type="ECO:0000313" key="7">
    <source>
        <dbReference type="RefSeq" id="XP_018102169.1"/>
    </source>
</evidence>
<evidence type="ECO:0000313" key="8">
    <source>
        <dbReference type="Xenbase" id="XB-GENE-6487046"/>
    </source>
</evidence>
<dbReference type="SUPFAM" id="SSF81383">
    <property type="entry name" value="F-box domain"/>
    <property type="match status" value="1"/>
</dbReference>
<dbReference type="Proteomes" id="UP000186698">
    <property type="component" value="Chromosome 2L"/>
</dbReference>
<dbReference type="AlphaFoldDB" id="A0A1L8HF90"/>
<dbReference type="InterPro" id="IPR036047">
    <property type="entry name" value="F-box-like_dom_sf"/>
</dbReference>
<dbReference type="PANTHER" id="PTHR20988">
    <property type="entry name" value="TRANSMEMBRANE PROTEIN 183A-RELATED"/>
    <property type="match status" value="1"/>
</dbReference>
<evidence type="ECO:0000256" key="1">
    <source>
        <dbReference type="ARBA" id="ARBA00004167"/>
    </source>
</evidence>
<dbReference type="PANTHER" id="PTHR20988:SF2">
    <property type="entry name" value="TRANSMEMBRANE PROTEIN 183A-RELATED"/>
    <property type="match status" value="1"/>
</dbReference>
<keyword evidence="6" id="KW-1185">Reference proteome</keyword>
<keyword evidence="5" id="KW-0472">Membrane</keyword>
<gene>
    <name evidence="7 8" type="primary">tmem183a.L</name>
</gene>
<proteinExistence type="inferred from homology"/>
<dbReference type="Bgee" id="108708209">
    <property type="expression patterns" value="Expressed in ovary and 19 other cell types or tissues"/>
</dbReference>
<dbReference type="KEGG" id="xla:108708209"/>
<dbReference type="GO" id="GO:0016020">
    <property type="term" value="C:membrane"/>
    <property type="evidence" value="ECO:0007669"/>
    <property type="project" value="UniProtKB-SubCell"/>
</dbReference>
<dbReference type="GO" id="GO:0031647">
    <property type="term" value="P:regulation of protein stability"/>
    <property type="evidence" value="ECO:0007669"/>
    <property type="project" value="TreeGrafter"/>
</dbReference>
<keyword evidence="4" id="KW-1133">Transmembrane helix</keyword>
<comment type="subcellular location">
    <subcellularLocation>
        <location evidence="1">Membrane</location>
        <topology evidence="1">Single-pass membrane protein</topology>
    </subcellularLocation>
</comment>
<name>A0A1L8HF90_XENLA</name>
<dbReference type="AGR" id="Xenbase:XB-GENE-6487046"/>
<dbReference type="GO" id="GO:0019005">
    <property type="term" value="C:SCF ubiquitin ligase complex"/>
    <property type="evidence" value="ECO:0000318"/>
    <property type="project" value="GO_Central"/>
</dbReference>
<evidence type="ECO:0000256" key="2">
    <source>
        <dbReference type="ARBA" id="ARBA00006744"/>
    </source>
</evidence>
<dbReference type="GeneID" id="108708209"/>
<evidence type="ECO:0000256" key="5">
    <source>
        <dbReference type="ARBA" id="ARBA00023136"/>
    </source>
</evidence>
<evidence type="ECO:0000256" key="3">
    <source>
        <dbReference type="ARBA" id="ARBA00022692"/>
    </source>
</evidence>
<keyword evidence="3 7" id="KW-0812">Transmembrane</keyword>
<dbReference type="Xenbase" id="XB-GENE-6487046">
    <property type="gene designation" value="tmem183a.L"/>
</dbReference>
<comment type="similarity">
    <text evidence="2">Belongs to the TMEM183 family.</text>
</comment>
<accession>A0A1L8HF90</accession>
<dbReference type="InterPro" id="IPR026509">
    <property type="entry name" value="TMEM183"/>
</dbReference>
<reference evidence="7" key="1">
    <citation type="submission" date="2025-08" db="UniProtKB">
        <authorList>
            <consortium name="RefSeq"/>
        </authorList>
    </citation>
    <scope>IDENTIFICATION</scope>
    <source>
        <strain evidence="7">J_2021</strain>
        <tissue evidence="7">Erythrocytes</tissue>
    </source>
</reference>
<evidence type="ECO:0000313" key="6">
    <source>
        <dbReference type="Proteomes" id="UP000186698"/>
    </source>
</evidence>
<sequence>MPKKGNRKRLKFKGDDMSSHRVTVADYANSDPAVVKSGRIRKSVANAVQKEVKALCGLEASSVPTEDGDSILSENEQHSCDEFSAIENLRELSSKKKKSKRPRENSAVAENGTSIPIDVWLLLASYIRPEDVMNFSLICKNAWIVSCTAAFWIRLYKRYYKINVYLPVRLLPDFMYKLRCLRACVIRSLYHMYEPFCSRVSKSPPIPELTPNTLSNSKCLLFWYRKAGENRAENMWEFNFKFKKQPTKLKNHCLKELQPPSEYKEVHFNPDNDCYLLQVSTLNFIFIPIVMGMTLSYFTINVSTDMRHHRVRLVFQDSPVWNGKKPRGDQGVQVVLDPVQTVHLLDWWHPRYPFSSSA</sequence>